<gene>
    <name evidence="7" type="ORF">B4110_0423</name>
</gene>
<evidence type="ECO:0000256" key="1">
    <source>
        <dbReference type="ARBA" id="ARBA00004651"/>
    </source>
</evidence>
<feature type="transmembrane region" description="Helical" evidence="6">
    <location>
        <begin position="90"/>
        <end position="117"/>
    </location>
</feature>
<feature type="transmembrane region" description="Helical" evidence="6">
    <location>
        <begin position="137"/>
        <end position="158"/>
    </location>
</feature>
<feature type="transmembrane region" description="Helical" evidence="6">
    <location>
        <begin position="427"/>
        <end position="447"/>
    </location>
</feature>
<feature type="transmembrane region" description="Helical" evidence="6">
    <location>
        <begin position="336"/>
        <end position="354"/>
    </location>
</feature>
<dbReference type="PIRSF" id="PIRSF006060">
    <property type="entry name" value="AA_transporter"/>
    <property type="match status" value="1"/>
</dbReference>
<feature type="transmembrane region" description="Helical" evidence="6">
    <location>
        <begin position="197"/>
        <end position="219"/>
    </location>
</feature>
<dbReference type="PANTHER" id="PTHR42770:SF7">
    <property type="entry name" value="MEMBRANE PROTEIN"/>
    <property type="match status" value="1"/>
</dbReference>
<evidence type="ECO:0000313" key="7">
    <source>
        <dbReference type="EMBL" id="KYD21580.1"/>
    </source>
</evidence>
<feature type="transmembrane region" description="Helical" evidence="6">
    <location>
        <begin position="170"/>
        <end position="191"/>
    </location>
</feature>
<keyword evidence="3 6" id="KW-0812">Transmembrane</keyword>
<dbReference type="Pfam" id="PF13520">
    <property type="entry name" value="AA_permease_2"/>
    <property type="match status" value="1"/>
</dbReference>
<dbReference type="InterPro" id="IPR050367">
    <property type="entry name" value="APC_superfamily"/>
</dbReference>
<evidence type="ECO:0000256" key="6">
    <source>
        <dbReference type="SAM" id="Phobius"/>
    </source>
</evidence>
<feature type="transmembrane region" description="Helical" evidence="6">
    <location>
        <begin position="12"/>
        <end position="32"/>
    </location>
</feature>
<dbReference type="GO" id="GO:0005886">
    <property type="term" value="C:plasma membrane"/>
    <property type="evidence" value="ECO:0007669"/>
    <property type="project" value="UniProtKB-SubCell"/>
</dbReference>
<dbReference type="Proteomes" id="UP000075324">
    <property type="component" value="Unassembled WGS sequence"/>
</dbReference>
<keyword evidence="2" id="KW-1003">Cell membrane</keyword>
<protein>
    <recommendedName>
        <fullName evidence="9">Amino acid permease/ SLC12A domain-containing protein</fullName>
    </recommendedName>
</protein>
<dbReference type="AlphaFoldDB" id="A0A150MAK4"/>
<dbReference type="PANTHER" id="PTHR42770">
    <property type="entry name" value="AMINO ACID TRANSPORTER-RELATED"/>
    <property type="match status" value="1"/>
</dbReference>
<evidence type="ECO:0000256" key="2">
    <source>
        <dbReference type="ARBA" id="ARBA00022475"/>
    </source>
</evidence>
<dbReference type="GO" id="GO:0022857">
    <property type="term" value="F:transmembrane transporter activity"/>
    <property type="evidence" value="ECO:0007669"/>
    <property type="project" value="InterPro"/>
</dbReference>
<feature type="transmembrane region" description="Helical" evidence="6">
    <location>
        <begin position="402"/>
        <end position="421"/>
    </location>
</feature>
<evidence type="ECO:0000313" key="8">
    <source>
        <dbReference type="Proteomes" id="UP000075324"/>
    </source>
</evidence>
<feature type="transmembrane region" description="Helical" evidence="6">
    <location>
        <begin position="239"/>
        <end position="262"/>
    </location>
</feature>
<dbReference type="Gene3D" id="1.20.1740.10">
    <property type="entry name" value="Amino acid/polyamine transporter I"/>
    <property type="match status" value="1"/>
</dbReference>
<evidence type="ECO:0000256" key="4">
    <source>
        <dbReference type="ARBA" id="ARBA00022989"/>
    </source>
</evidence>
<accession>A0A150MAK4</accession>
<reference evidence="7 8" key="1">
    <citation type="submission" date="2016-01" db="EMBL/GenBank/DDBJ databases">
        <title>Draft Genome Sequences of Seven Thermophilic Sporeformers Isolated from Foods.</title>
        <authorList>
            <person name="Berendsen E.M."/>
            <person name="Wells-Bennik M.H."/>
            <person name="Krawcyk A.O."/>
            <person name="De Jong A."/>
            <person name="Holsappel S."/>
            <person name="Eijlander R.T."/>
            <person name="Kuipers O.P."/>
        </authorList>
    </citation>
    <scope>NUCLEOTIDE SEQUENCE [LARGE SCALE GENOMIC DNA]</scope>
    <source>
        <strain evidence="7 8">B4110</strain>
    </source>
</reference>
<feature type="transmembrane region" description="Helical" evidence="6">
    <location>
        <begin position="290"/>
        <end position="315"/>
    </location>
</feature>
<feature type="transmembrane region" description="Helical" evidence="6">
    <location>
        <begin position="360"/>
        <end position="382"/>
    </location>
</feature>
<evidence type="ECO:0008006" key="9">
    <source>
        <dbReference type="Google" id="ProtNLM"/>
    </source>
</evidence>
<comment type="caution">
    <text evidence="7">The sequence shown here is derived from an EMBL/GenBank/DDBJ whole genome shotgun (WGS) entry which is preliminary data.</text>
</comment>
<dbReference type="EMBL" id="LQYW01000188">
    <property type="protein sequence ID" value="KYD21580.1"/>
    <property type="molecule type" value="Genomic_DNA"/>
</dbReference>
<organism evidence="7 8">
    <name type="scientific">Parageobacillus toebii</name>
    <dbReference type="NCBI Taxonomy" id="153151"/>
    <lineage>
        <taxon>Bacteria</taxon>
        <taxon>Bacillati</taxon>
        <taxon>Bacillota</taxon>
        <taxon>Bacilli</taxon>
        <taxon>Bacillales</taxon>
        <taxon>Anoxybacillaceae</taxon>
        <taxon>Parageobacillus</taxon>
    </lineage>
</organism>
<sequence length="471" mass="51674">MTQKNNRDFNRVLTRIDVLVLAFGAMIGWGWVVLSNEWILSAGSLGAMIAFLLGGSLVIFVGLTYAELTTVFPKTGGAYFFVKETLGKRFAFIVSWALLLGYISVVAFEAVALPTVVEYIFPAYQFGYMWTLADWDVYISWAAVGIIGSIVITFINWIGVKQAAFLQLTLTILLVAVGLLLTFGSFIGGNIENMNPLFTGGSAGLMAVLIMTPFLFVGFDVIPQVAEEMNIPMKAIGKILVLSVGFAVIWYVLIILGVSLGLGPSQLTNTKLATADAMAAIFGSPLFAKILIFGGIAGILTSWNAFIIGASRIMYAMAEEGILPKWFGKIHPKYKTPGNAILFIGLLSTLSPLLGRPALVWFVDAGGLAIVVAYFFVACAFLYLRKTKPYLYRPFQAGKSPIVGWAALILSIGFIVLYMPGMPSALVWPYEWIITLIWWIIGFYFLLKIPNNIETDFKGEIRDEQPTNFNQ</sequence>
<proteinExistence type="predicted"/>
<comment type="subcellular location">
    <subcellularLocation>
        <location evidence="1">Cell membrane</location>
        <topology evidence="1">Multi-pass membrane protein</topology>
    </subcellularLocation>
</comment>
<evidence type="ECO:0000256" key="3">
    <source>
        <dbReference type="ARBA" id="ARBA00022692"/>
    </source>
</evidence>
<evidence type="ECO:0000256" key="5">
    <source>
        <dbReference type="ARBA" id="ARBA00023136"/>
    </source>
</evidence>
<dbReference type="InterPro" id="IPR002293">
    <property type="entry name" value="AA/rel_permease1"/>
</dbReference>
<keyword evidence="5 6" id="KW-0472">Membrane</keyword>
<keyword evidence="4 6" id="KW-1133">Transmembrane helix</keyword>
<feature type="transmembrane region" description="Helical" evidence="6">
    <location>
        <begin position="38"/>
        <end position="65"/>
    </location>
</feature>
<dbReference type="PATRIC" id="fig|153151.4.peg.2442"/>
<dbReference type="RefSeq" id="WP_062679335.1">
    <property type="nucleotide sequence ID" value="NZ_LQYW01000188.1"/>
</dbReference>
<name>A0A150MAK4_9BACL</name>